<dbReference type="InterPro" id="IPR019931">
    <property type="entry name" value="LPXTG_anchor"/>
</dbReference>
<feature type="compositionally biased region" description="Basic and acidic residues" evidence="5">
    <location>
        <begin position="58"/>
        <end position="68"/>
    </location>
</feature>
<evidence type="ECO:0000313" key="9">
    <source>
        <dbReference type="Proteomes" id="UP000004548"/>
    </source>
</evidence>
<sequence length="285" mass="31020">MLLENKEKRGKEMNKKFVTLLSVAVLSTVTSGVYADEVSLGGNAPTSSDNTGLVVAEKPIESPVEKPAPKVTENLDLGGSSDKVQDKDNTGVVVEPTTPSEKPKEKKPKEDKPSENLGKDSEKEQEKDNTGVVVEPTTPSEKPKEEKSKEETPKEDKPSVEDTPEIKEQKQKAEENVGVKETDDPKPLNVTKEEIQEQPIETNTGHTVVSTNQGKVVVETEEGDYQEKEPYEIGAVKQKDGTIALKDKEGQLKVLPNTGTASTIFATIWGLLGLVATVYGRIKIK</sequence>
<feature type="transmembrane region" description="Helical" evidence="6">
    <location>
        <begin position="261"/>
        <end position="282"/>
    </location>
</feature>
<comment type="caution">
    <text evidence="8">The sequence shown here is derived from an EMBL/GenBank/DDBJ whole genome shotgun (WGS) entry which is preliminary data.</text>
</comment>
<dbReference type="AlphaFoldDB" id="I0Q0Y0"/>
<keyword evidence="3" id="KW-0732">Signal</keyword>
<feature type="domain" description="Gram-positive cocci surface proteins LPxTG" evidence="7">
    <location>
        <begin position="248"/>
        <end position="283"/>
    </location>
</feature>
<evidence type="ECO:0000256" key="2">
    <source>
        <dbReference type="ARBA" id="ARBA00022525"/>
    </source>
</evidence>
<evidence type="ECO:0000256" key="4">
    <source>
        <dbReference type="ARBA" id="ARBA00023088"/>
    </source>
</evidence>
<gene>
    <name evidence="8" type="ORF">HMPREF1115_0749</name>
</gene>
<keyword evidence="4" id="KW-0572">Peptidoglycan-anchor</keyword>
<keyword evidence="6" id="KW-0812">Transmembrane</keyword>
<keyword evidence="6" id="KW-1133">Transmembrane helix</keyword>
<dbReference type="EMBL" id="AJKQ01000026">
    <property type="protein sequence ID" value="EIC74932.1"/>
    <property type="molecule type" value="Genomic_DNA"/>
</dbReference>
<feature type="compositionally biased region" description="Basic and acidic residues" evidence="5">
    <location>
        <begin position="101"/>
        <end position="129"/>
    </location>
</feature>
<keyword evidence="6" id="KW-0472">Membrane</keyword>
<feature type="compositionally biased region" description="Polar residues" evidence="5">
    <location>
        <begin position="199"/>
        <end position="214"/>
    </location>
</feature>
<evidence type="ECO:0000259" key="7">
    <source>
        <dbReference type="Pfam" id="PF00746"/>
    </source>
</evidence>
<evidence type="ECO:0000256" key="6">
    <source>
        <dbReference type="SAM" id="Phobius"/>
    </source>
</evidence>
<dbReference type="PATRIC" id="fig|1095741.3.peg.1515"/>
<organism evidence="8 9">
    <name type="scientific">Streptococcus oralis SK610</name>
    <dbReference type="NCBI Taxonomy" id="1095741"/>
    <lineage>
        <taxon>Bacteria</taxon>
        <taxon>Bacillati</taxon>
        <taxon>Bacillota</taxon>
        <taxon>Bacilli</taxon>
        <taxon>Lactobacillales</taxon>
        <taxon>Streptococcaceae</taxon>
        <taxon>Streptococcus</taxon>
    </lineage>
</organism>
<accession>I0Q0Y0</accession>
<evidence type="ECO:0000256" key="3">
    <source>
        <dbReference type="ARBA" id="ARBA00022729"/>
    </source>
</evidence>
<dbReference type="NCBIfam" id="TIGR01167">
    <property type="entry name" value="LPXTG_anchor"/>
    <property type="match status" value="1"/>
</dbReference>
<name>I0Q0Y0_STROR</name>
<keyword evidence="1" id="KW-0134">Cell wall</keyword>
<evidence type="ECO:0000313" key="8">
    <source>
        <dbReference type="EMBL" id="EIC74932.1"/>
    </source>
</evidence>
<evidence type="ECO:0000256" key="1">
    <source>
        <dbReference type="ARBA" id="ARBA00022512"/>
    </source>
</evidence>
<protein>
    <submittedName>
        <fullName evidence="8">Gram positive anchor</fullName>
    </submittedName>
</protein>
<proteinExistence type="predicted"/>
<dbReference type="Pfam" id="PF00746">
    <property type="entry name" value="Gram_pos_anchor"/>
    <property type="match status" value="1"/>
</dbReference>
<dbReference type="Proteomes" id="UP000004548">
    <property type="component" value="Unassembled WGS sequence"/>
</dbReference>
<reference evidence="8 9" key="1">
    <citation type="submission" date="2012-03" db="EMBL/GenBank/DDBJ databases">
        <authorList>
            <person name="Durkin A.S."/>
            <person name="McCorrison J."/>
            <person name="Torralba M."/>
            <person name="Gillis M."/>
            <person name="Methe B."/>
            <person name="Sutton G."/>
            <person name="Nelson K.E."/>
        </authorList>
    </citation>
    <scope>NUCLEOTIDE SEQUENCE [LARGE SCALE GENOMIC DNA]</scope>
    <source>
        <strain evidence="8 9">SK610</strain>
    </source>
</reference>
<feature type="region of interest" description="Disordered" evidence="5">
    <location>
        <begin position="37"/>
        <end position="223"/>
    </location>
</feature>
<keyword evidence="2" id="KW-0964">Secreted</keyword>
<feature type="compositionally biased region" description="Basic and acidic residues" evidence="5">
    <location>
        <begin position="141"/>
        <end position="195"/>
    </location>
</feature>
<evidence type="ECO:0000256" key="5">
    <source>
        <dbReference type="SAM" id="MobiDB-lite"/>
    </source>
</evidence>